<reference evidence="2 3" key="1">
    <citation type="submission" date="2021-03" db="EMBL/GenBank/DDBJ databases">
        <title>Muricauda lutimaris sp. nov. and Muricauda ruestringensis sp. nov, two marine members of the Flavobacteriaceae isolated from deep sea sediments of Western Pacific.</title>
        <authorList>
            <person name="Zhao S."/>
            <person name="Liu R."/>
        </authorList>
    </citation>
    <scope>NUCLEOTIDE SEQUENCE [LARGE SCALE GENOMIC DNA]</scope>
    <source>
        <strain evidence="2 3">BC31-3-A3</strain>
    </source>
</reference>
<keyword evidence="1" id="KW-0732">Signal</keyword>
<dbReference type="Proteomes" id="UP000664807">
    <property type="component" value="Unassembled WGS sequence"/>
</dbReference>
<evidence type="ECO:0000313" key="3">
    <source>
        <dbReference type="Proteomes" id="UP000664807"/>
    </source>
</evidence>
<dbReference type="RefSeq" id="WP_207027051.1">
    <property type="nucleotide sequence ID" value="NZ_JAFLNM010000001.1"/>
</dbReference>
<evidence type="ECO:0008006" key="4">
    <source>
        <dbReference type="Google" id="ProtNLM"/>
    </source>
</evidence>
<dbReference type="SUPFAM" id="SSF51182">
    <property type="entry name" value="RmlC-like cupins"/>
    <property type="match status" value="1"/>
</dbReference>
<keyword evidence="3" id="KW-1185">Reference proteome</keyword>
<dbReference type="Gene3D" id="2.60.120.10">
    <property type="entry name" value="Jelly Rolls"/>
    <property type="match status" value="1"/>
</dbReference>
<evidence type="ECO:0000313" key="2">
    <source>
        <dbReference type="EMBL" id="MBO0341352.1"/>
    </source>
</evidence>
<feature type="chain" id="PRO_5045874655" description="Cytoplasmic protein" evidence="1">
    <location>
        <begin position="19"/>
        <end position="117"/>
    </location>
</feature>
<evidence type="ECO:0000256" key="1">
    <source>
        <dbReference type="SAM" id="SignalP"/>
    </source>
</evidence>
<organism evidence="2 3">
    <name type="scientific">Flagellimonas profundi</name>
    <dbReference type="NCBI Taxonomy" id="2915620"/>
    <lineage>
        <taxon>Bacteria</taxon>
        <taxon>Pseudomonadati</taxon>
        <taxon>Bacteroidota</taxon>
        <taxon>Flavobacteriia</taxon>
        <taxon>Flavobacteriales</taxon>
        <taxon>Flavobacteriaceae</taxon>
        <taxon>Flagellimonas</taxon>
    </lineage>
</organism>
<dbReference type="InterPro" id="IPR011051">
    <property type="entry name" value="RmlC_Cupin_sf"/>
</dbReference>
<comment type="caution">
    <text evidence="2">The sequence shown here is derived from an EMBL/GenBank/DDBJ whole genome shotgun (WGS) entry which is preliminary data.</text>
</comment>
<protein>
    <recommendedName>
        <fullName evidence="4">Cytoplasmic protein</fullName>
    </recommendedName>
</protein>
<proteinExistence type="predicted"/>
<dbReference type="EMBL" id="JAFLNM010000001">
    <property type="protein sequence ID" value="MBO0341352.1"/>
    <property type="molecule type" value="Genomic_DNA"/>
</dbReference>
<name>A0ABS3FE20_9FLAO</name>
<accession>A0ABS3FE20</accession>
<gene>
    <name evidence="2" type="ORF">J0654_06825</name>
</gene>
<dbReference type="InterPro" id="IPR014710">
    <property type="entry name" value="RmlC-like_jellyroll"/>
</dbReference>
<sequence length="117" mass="12853">MKYVLSIPLLFFCGNLFAQTSVTAETGKKVIIDNDKMQVIEHVSTSNGDVCGKGMHHHAPHLTVVLSDAKVRITPEKGKSQVVEVSAGTSIWFESETHSAINLSKQPTKMLLVYLKD</sequence>
<feature type="signal peptide" evidence="1">
    <location>
        <begin position="1"/>
        <end position="18"/>
    </location>
</feature>